<dbReference type="PANTHER" id="PTHR34461:SF4">
    <property type="entry name" value="OS01G0101800 PROTEIN"/>
    <property type="match status" value="1"/>
</dbReference>
<organism evidence="2 3">
    <name type="scientific">Oldenlandia corymbosa var. corymbosa</name>
    <dbReference type="NCBI Taxonomy" id="529605"/>
    <lineage>
        <taxon>Eukaryota</taxon>
        <taxon>Viridiplantae</taxon>
        <taxon>Streptophyta</taxon>
        <taxon>Embryophyta</taxon>
        <taxon>Tracheophyta</taxon>
        <taxon>Spermatophyta</taxon>
        <taxon>Magnoliopsida</taxon>
        <taxon>eudicotyledons</taxon>
        <taxon>Gunneridae</taxon>
        <taxon>Pentapetalae</taxon>
        <taxon>asterids</taxon>
        <taxon>lamiids</taxon>
        <taxon>Gentianales</taxon>
        <taxon>Rubiaceae</taxon>
        <taxon>Rubioideae</taxon>
        <taxon>Spermacoceae</taxon>
        <taxon>Hedyotis-Oldenlandia complex</taxon>
        <taxon>Oldenlandia</taxon>
    </lineage>
</organism>
<name>A0AAV1ECX3_OLDCO</name>
<dbReference type="AlphaFoldDB" id="A0AAV1ECX3"/>
<feature type="compositionally biased region" description="Low complexity" evidence="1">
    <location>
        <begin position="463"/>
        <end position="472"/>
    </location>
</feature>
<feature type="compositionally biased region" description="Low complexity" evidence="1">
    <location>
        <begin position="257"/>
        <end position="272"/>
    </location>
</feature>
<keyword evidence="3" id="KW-1185">Reference proteome</keyword>
<feature type="region of interest" description="Disordered" evidence="1">
    <location>
        <begin position="245"/>
        <end position="290"/>
    </location>
</feature>
<gene>
    <name evidence="2" type="ORF">OLC1_LOCUS23578</name>
</gene>
<feature type="region of interest" description="Disordered" evidence="1">
    <location>
        <begin position="1"/>
        <end position="49"/>
    </location>
</feature>
<protein>
    <submittedName>
        <fullName evidence="2">OLC1v1018929C1</fullName>
    </submittedName>
</protein>
<evidence type="ECO:0000313" key="3">
    <source>
        <dbReference type="Proteomes" id="UP001161247"/>
    </source>
</evidence>
<reference evidence="2" key="1">
    <citation type="submission" date="2023-03" db="EMBL/GenBank/DDBJ databases">
        <authorList>
            <person name="Julca I."/>
        </authorList>
    </citation>
    <scope>NUCLEOTIDE SEQUENCE</scope>
</reference>
<feature type="region of interest" description="Disordered" evidence="1">
    <location>
        <begin position="148"/>
        <end position="179"/>
    </location>
</feature>
<dbReference type="EMBL" id="OX459126">
    <property type="protein sequence ID" value="CAI9117529.1"/>
    <property type="molecule type" value="Genomic_DNA"/>
</dbReference>
<evidence type="ECO:0000313" key="2">
    <source>
        <dbReference type="EMBL" id="CAI9117529.1"/>
    </source>
</evidence>
<feature type="region of interest" description="Disordered" evidence="1">
    <location>
        <begin position="448"/>
        <end position="472"/>
    </location>
</feature>
<accession>A0AAV1ECX3</accession>
<dbReference type="Proteomes" id="UP001161247">
    <property type="component" value="Chromosome 9"/>
</dbReference>
<sequence>MEEMPSNILSRKRKQFPASISSEPSICAVTRSQYRRRRDSSGISSPVKLQKSQTTYDFSLEKSNSTRSSNSENGASLYLSIKDLRARGRRVFSPSGGIEVQNELGFDFGEGISNGSLKNSAGTLGFKNTGSGPGSILWSSFRVSDEEENEKCGNGGRFDVGSKDLEMGSGNQTPMDEKDAGMNKINRVESGKDCCEIQKEGSTPSTMVRKPCSRGKVYKSPSLFSYRRLLPFLADMVKEESCTIRSNGVGEDPQDENSINVNSISSPVSNDSDSAEHEHIGEDSSETGPLINGLVQKDAIQLEVVLPLFDDHGKQLPQTEEAVSLTDVPGRSDENGITEGNVLIEEHIQTTPPDSTILSELGLRDDEANIEVNLKTQNPVLPYASKGSDSTCHVSASEKVTSPAKRENTISTSKMFLNLCSRTKIYKTSNSFSYRRLLPYLMDVAKGSGHNDTSPKFSKDVESSQNSESFASSHNDVNLNEIKTFEFQEKQQDKCLEVDSPTGTNVPSGGNCLEVSAQLIIPSNETSLEKPNSACSENLSESDTLNGSLKERTSSLQHVQLNQINDSAEELQNADIQVCDHERNKAVEKLCSSVNHKTLPGESKLEANHQPLDSVKNCSSDDLVSQEVQLTSEKSVSPDQSPLKNGEFYFHRIGTPTKGILKRNPRGCRGLCSCLNCSSFRLHAERAFEFSKNQMLDAEEIALTLINELGELRDMLERSAVVGSDQTNIQVNQVKKGCERALAMEQQAKQRLSQMNQDLSAHCRTIPLERPRVKFARYTELKSIPERKSQGAPKVIIRDDNKK</sequence>
<dbReference type="PANTHER" id="PTHR34461">
    <property type="entry name" value="EXPRESSED PROTEIN"/>
    <property type="match status" value="1"/>
</dbReference>
<proteinExistence type="predicted"/>
<evidence type="ECO:0000256" key="1">
    <source>
        <dbReference type="SAM" id="MobiDB-lite"/>
    </source>
</evidence>